<dbReference type="NCBIfam" id="TIGR01988">
    <property type="entry name" value="Ubi-OHases"/>
    <property type="match status" value="1"/>
</dbReference>
<dbReference type="UniPathway" id="UPA00232"/>
<keyword evidence="9" id="KW-0830">Ubiquinone</keyword>
<evidence type="ECO:0000256" key="3">
    <source>
        <dbReference type="ARBA" id="ARBA00005349"/>
    </source>
</evidence>
<dbReference type="Proteomes" id="UP000564378">
    <property type="component" value="Unassembled WGS sequence"/>
</dbReference>
<comment type="caution">
    <text evidence="9">The sequence shown here is derived from an EMBL/GenBank/DDBJ whole genome shotgun (WGS) entry which is preliminary data.</text>
</comment>
<organism evidence="9 10">
    <name type="scientific">Parasphingopyxis marina</name>
    <dbReference type="NCBI Taxonomy" id="2761622"/>
    <lineage>
        <taxon>Bacteria</taxon>
        <taxon>Pseudomonadati</taxon>
        <taxon>Pseudomonadota</taxon>
        <taxon>Alphaproteobacteria</taxon>
        <taxon>Sphingomonadales</taxon>
        <taxon>Sphingomonadaceae</taxon>
        <taxon>Parasphingopyxis</taxon>
    </lineage>
</organism>
<keyword evidence="5" id="KW-0274">FAD</keyword>
<keyword evidence="6" id="KW-0560">Oxidoreductase</keyword>
<dbReference type="PANTHER" id="PTHR43876">
    <property type="entry name" value="UBIQUINONE BIOSYNTHESIS MONOOXYGENASE COQ6, MITOCHONDRIAL"/>
    <property type="match status" value="1"/>
</dbReference>
<dbReference type="InterPro" id="IPR018168">
    <property type="entry name" value="Ubi_Hdrlase_CS"/>
</dbReference>
<dbReference type="Gene3D" id="3.50.50.60">
    <property type="entry name" value="FAD/NAD(P)-binding domain"/>
    <property type="match status" value="2"/>
</dbReference>
<evidence type="ECO:0000256" key="5">
    <source>
        <dbReference type="ARBA" id="ARBA00022827"/>
    </source>
</evidence>
<dbReference type="InterPro" id="IPR010971">
    <property type="entry name" value="UbiH/COQ6"/>
</dbReference>
<dbReference type="RefSeq" id="WP_185799601.1">
    <property type="nucleotide sequence ID" value="NZ_JACJVJ010000001.1"/>
</dbReference>
<dbReference type="GO" id="GO:0071949">
    <property type="term" value="F:FAD binding"/>
    <property type="evidence" value="ECO:0007669"/>
    <property type="project" value="InterPro"/>
</dbReference>
<sequence length="410" mass="43377">MATNGIKSSDVIILGGGLVGQTLALALDAHGLSCAVVDRMPAEALLDTSYDGRVSAVASASWKMLQAIGLGEALEGKGCPISTIRVSEGMEPGALDFEPAEDEGPLGIMFENRLLRATLFEAAQKAEHVALYMGRSAADVERGAGGVTVTLDDGTLLSAPLLVGAEGRNSSTREAAGLKIARWRYPHHAIVACLNHEKPHGNIAYEIFYAEGPFAILPMLGDTNGHRSALVWSVPEKDGPATLAMNERAFLAEVHKRMDGFLGEVSLAAPRSAYPLGFHNAAKITADRLALVGDSAHGMHPIAGQGLNVGFRDVAALTQVLVEGARLGMDLGDAQLMERYERWRGLDTLMVAMATDGLTRLFGVPGKTASRIRRFGLGAVGRIPPLKRKFVDEARGSSGKLPLLLQGVTV</sequence>
<keyword evidence="10" id="KW-1185">Reference proteome</keyword>
<comment type="cofactor">
    <cofactor evidence="1">
        <name>FAD</name>
        <dbReference type="ChEBI" id="CHEBI:57692"/>
    </cofactor>
</comment>
<accession>A0A842HR96</accession>
<dbReference type="PANTHER" id="PTHR43876:SF7">
    <property type="entry name" value="UBIQUINONE BIOSYNTHESIS MONOOXYGENASE COQ6, MITOCHONDRIAL"/>
    <property type="match status" value="1"/>
</dbReference>
<feature type="domain" description="FAD-binding" evidence="8">
    <location>
        <begin position="9"/>
        <end position="341"/>
    </location>
</feature>
<dbReference type="InterPro" id="IPR002938">
    <property type="entry name" value="FAD-bd"/>
</dbReference>
<evidence type="ECO:0000256" key="6">
    <source>
        <dbReference type="ARBA" id="ARBA00023002"/>
    </source>
</evidence>
<protein>
    <submittedName>
        <fullName evidence="9">UbiH/UbiF/VisC/COQ6 family ubiquinone biosynthesis hydroxylase</fullName>
    </submittedName>
</protein>
<gene>
    <name evidence="9" type="ORF">H6P80_01615</name>
</gene>
<keyword evidence="7" id="KW-0503">Monooxygenase</keyword>
<comment type="pathway">
    <text evidence="2">Cofactor biosynthesis; ubiquinone biosynthesis.</text>
</comment>
<dbReference type="GO" id="GO:0004497">
    <property type="term" value="F:monooxygenase activity"/>
    <property type="evidence" value="ECO:0007669"/>
    <property type="project" value="UniProtKB-KW"/>
</dbReference>
<dbReference type="GO" id="GO:0006744">
    <property type="term" value="P:ubiquinone biosynthetic process"/>
    <property type="evidence" value="ECO:0007669"/>
    <property type="project" value="UniProtKB-UniPathway"/>
</dbReference>
<dbReference type="InterPro" id="IPR051205">
    <property type="entry name" value="UbiH/COQ6_monooxygenase"/>
</dbReference>
<dbReference type="PRINTS" id="PR00420">
    <property type="entry name" value="RNGMNOXGNASE"/>
</dbReference>
<evidence type="ECO:0000313" key="10">
    <source>
        <dbReference type="Proteomes" id="UP000564378"/>
    </source>
</evidence>
<proteinExistence type="inferred from homology"/>
<dbReference type="GO" id="GO:0016705">
    <property type="term" value="F:oxidoreductase activity, acting on paired donors, with incorporation or reduction of molecular oxygen"/>
    <property type="evidence" value="ECO:0007669"/>
    <property type="project" value="InterPro"/>
</dbReference>
<dbReference type="PROSITE" id="PS01304">
    <property type="entry name" value="UBIH"/>
    <property type="match status" value="1"/>
</dbReference>
<evidence type="ECO:0000259" key="8">
    <source>
        <dbReference type="Pfam" id="PF01494"/>
    </source>
</evidence>
<evidence type="ECO:0000313" key="9">
    <source>
        <dbReference type="EMBL" id="MBC2776308.1"/>
    </source>
</evidence>
<evidence type="ECO:0000256" key="2">
    <source>
        <dbReference type="ARBA" id="ARBA00004749"/>
    </source>
</evidence>
<keyword evidence="4" id="KW-0285">Flavoprotein</keyword>
<comment type="similarity">
    <text evidence="3">Belongs to the UbiH/COQ6 family.</text>
</comment>
<dbReference type="Pfam" id="PF01494">
    <property type="entry name" value="FAD_binding_3"/>
    <property type="match status" value="1"/>
</dbReference>
<dbReference type="AlphaFoldDB" id="A0A842HR96"/>
<name>A0A842HR96_9SPHN</name>
<evidence type="ECO:0000256" key="1">
    <source>
        <dbReference type="ARBA" id="ARBA00001974"/>
    </source>
</evidence>
<dbReference type="InterPro" id="IPR036188">
    <property type="entry name" value="FAD/NAD-bd_sf"/>
</dbReference>
<evidence type="ECO:0000256" key="4">
    <source>
        <dbReference type="ARBA" id="ARBA00022630"/>
    </source>
</evidence>
<evidence type="ECO:0000256" key="7">
    <source>
        <dbReference type="ARBA" id="ARBA00023033"/>
    </source>
</evidence>
<dbReference type="EMBL" id="JACJVJ010000001">
    <property type="protein sequence ID" value="MBC2776308.1"/>
    <property type="molecule type" value="Genomic_DNA"/>
</dbReference>
<dbReference type="SUPFAM" id="SSF51905">
    <property type="entry name" value="FAD/NAD(P)-binding domain"/>
    <property type="match status" value="1"/>
</dbReference>
<reference evidence="9 10" key="1">
    <citation type="submission" date="2020-08" db="EMBL/GenBank/DDBJ databases">
        <title>Draft genome sequence of Parasphingopyxis sp. GrpM-11.</title>
        <authorList>
            <person name="Oh J."/>
            <person name="Roh D.-H."/>
        </authorList>
    </citation>
    <scope>NUCLEOTIDE SEQUENCE [LARGE SCALE GENOMIC DNA]</scope>
    <source>
        <strain evidence="9 10">GrpM-11</strain>
    </source>
</reference>